<reference evidence="2" key="1">
    <citation type="journal article" date="2019" name="Int. J. Syst. Evol. Microbiol.">
        <title>The Global Catalogue of Microorganisms (GCM) 10K type strain sequencing project: providing services to taxonomists for standard genome sequencing and annotation.</title>
        <authorList>
            <consortium name="The Broad Institute Genomics Platform"/>
            <consortium name="The Broad Institute Genome Sequencing Center for Infectious Disease"/>
            <person name="Wu L."/>
            <person name="Ma J."/>
        </authorList>
    </citation>
    <scope>NUCLEOTIDE SEQUENCE [LARGE SCALE GENOMIC DNA]</scope>
    <source>
        <strain evidence="2">KCTC 52039</strain>
    </source>
</reference>
<name>A0ABV7ISN7_9RHOB</name>
<proteinExistence type="predicted"/>
<accession>A0ABV7ISN7</accession>
<evidence type="ECO:0000313" key="2">
    <source>
        <dbReference type="Proteomes" id="UP001595547"/>
    </source>
</evidence>
<dbReference type="RefSeq" id="WP_380071181.1">
    <property type="nucleotide sequence ID" value="NZ_JBHRTO010000001.1"/>
</dbReference>
<evidence type="ECO:0000313" key="1">
    <source>
        <dbReference type="EMBL" id="MFC3179541.1"/>
    </source>
</evidence>
<gene>
    <name evidence="1" type="ORF">ACFOGH_00930</name>
</gene>
<organism evidence="1 2">
    <name type="scientific">Cypionkella sinensis</name>
    <dbReference type="NCBI Taxonomy" id="1756043"/>
    <lineage>
        <taxon>Bacteria</taxon>
        <taxon>Pseudomonadati</taxon>
        <taxon>Pseudomonadota</taxon>
        <taxon>Alphaproteobacteria</taxon>
        <taxon>Rhodobacterales</taxon>
        <taxon>Paracoccaceae</taxon>
        <taxon>Cypionkella</taxon>
    </lineage>
</organism>
<comment type="caution">
    <text evidence="1">The sequence shown here is derived from an EMBL/GenBank/DDBJ whole genome shotgun (WGS) entry which is preliminary data.</text>
</comment>
<sequence length="102" mass="10590">MNALTNSTATPAEAPKFTPASLVTNALLGTADLCSVCRASRATIYVWISSGLMVPAIKLGSKSSAYPASEVNAILAARIAGKSDDEIRALVVQLTEARKHCA</sequence>
<protein>
    <submittedName>
        <fullName evidence="1">Helix-turn-helix transcriptional regulator</fullName>
    </submittedName>
</protein>
<dbReference type="Proteomes" id="UP001595547">
    <property type="component" value="Unassembled WGS sequence"/>
</dbReference>
<dbReference type="EMBL" id="JBHRTO010000001">
    <property type="protein sequence ID" value="MFC3179541.1"/>
    <property type="molecule type" value="Genomic_DNA"/>
</dbReference>
<keyword evidence="2" id="KW-1185">Reference proteome</keyword>